<comment type="caution">
    <text evidence="6">The sequence shown here is derived from an EMBL/GenBank/DDBJ whole genome shotgun (WGS) entry which is preliminary data.</text>
</comment>
<dbReference type="SUPFAM" id="SSF53383">
    <property type="entry name" value="PLP-dependent transferases"/>
    <property type="match status" value="1"/>
</dbReference>
<organism evidence="6 7">
    <name type="scientific">Candolleomyces eurysporus</name>
    <dbReference type="NCBI Taxonomy" id="2828524"/>
    <lineage>
        <taxon>Eukaryota</taxon>
        <taxon>Fungi</taxon>
        <taxon>Dikarya</taxon>
        <taxon>Basidiomycota</taxon>
        <taxon>Agaricomycotina</taxon>
        <taxon>Agaricomycetes</taxon>
        <taxon>Agaricomycetidae</taxon>
        <taxon>Agaricales</taxon>
        <taxon>Agaricineae</taxon>
        <taxon>Psathyrellaceae</taxon>
        <taxon>Candolleomyces</taxon>
    </lineage>
</organism>
<evidence type="ECO:0000256" key="5">
    <source>
        <dbReference type="ARBA" id="ARBA00022898"/>
    </source>
</evidence>
<gene>
    <name evidence="6" type="ORF">H1R20_g5414</name>
</gene>
<sequence length="133" mass="14529">MASGHPKLRELAKEITDKVFRPAYSNYAVLAHLGEGVLTSVWTYPSALACMRPHNIKPVPVAMDGEGIRVDALRDLLLSWDAEARGMPRPHVMYTIPVGQNPTGATEGAARKKDIYDVCVEFGMAYCLLSAAQ</sequence>
<dbReference type="AlphaFoldDB" id="A0A9W8JBF0"/>
<comment type="similarity">
    <text evidence="2">Belongs to the class-I pyridoxal-phosphate-dependent aminotransferase family.</text>
</comment>
<keyword evidence="5" id="KW-0663">Pyridoxal phosphate</keyword>
<dbReference type="EMBL" id="JANBPK010000806">
    <property type="protein sequence ID" value="KAJ2931572.1"/>
    <property type="molecule type" value="Genomic_DNA"/>
</dbReference>
<dbReference type="GO" id="GO:0008483">
    <property type="term" value="F:transaminase activity"/>
    <property type="evidence" value="ECO:0007669"/>
    <property type="project" value="UniProtKB-KW"/>
</dbReference>
<evidence type="ECO:0000256" key="4">
    <source>
        <dbReference type="ARBA" id="ARBA00022679"/>
    </source>
</evidence>
<evidence type="ECO:0000313" key="7">
    <source>
        <dbReference type="Proteomes" id="UP001140091"/>
    </source>
</evidence>
<dbReference type="InterPro" id="IPR050859">
    <property type="entry name" value="Class-I_PLP-dep_aminotransf"/>
</dbReference>
<dbReference type="GO" id="GO:1901605">
    <property type="term" value="P:alpha-amino acid metabolic process"/>
    <property type="evidence" value="ECO:0007669"/>
    <property type="project" value="TreeGrafter"/>
</dbReference>
<evidence type="ECO:0000256" key="2">
    <source>
        <dbReference type="ARBA" id="ARBA00007441"/>
    </source>
</evidence>
<evidence type="ECO:0000256" key="1">
    <source>
        <dbReference type="ARBA" id="ARBA00001933"/>
    </source>
</evidence>
<dbReference type="OrthoDB" id="691673at2759"/>
<keyword evidence="7" id="KW-1185">Reference proteome</keyword>
<dbReference type="Gene3D" id="3.40.640.10">
    <property type="entry name" value="Type I PLP-dependent aspartate aminotransferase-like (Major domain)"/>
    <property type="match status" value="1"/>
</dbReference>
<proteinExistence type="inferred from homology"/>
<comment type="cofactor">
    <cofactor evidence="1">
        <name>pyridoxal 5'-phosphate</name>
        <dbReference type="ChEBI" id="CHEBI:597326"/>
    </cofactor>
</comment>
<dbReference type="InterPro" id="IPR015424">
    <property type="entry name" value="PyrdxlP-dep_Trfase"/>
</dbReference>
<accession>A0A9W8JBF0</accession>
<evidence type="ECO:0000256" key="3">
    <source>
        <dbReference type="ARBA" id="ARBA00022576"/>
    </source>
</evidence>
<evidence type="ECO:0000313" key="6">
    <source>
        <dbReference type="EMBL" id="KAJ2931572.1"/>
    </source>
</evidence>
<dbReference type="Proteomes" id="UP001140091">
    <property type="component" value="Unassembled WGS sequence"/>
</dbReference>
<keyword evidence="3" id="KW-0032">Aminotransferase</keyword>
<feature type="non-terminal residue" evidence="6">
    <location>
        <position position="133"/>
    </location>
</feature>
<name>A0A9W8JBF0_9AGAR</name>
<protein>
    <submittedName>
        <fullName evidence="6">Uncharacterized protein</fullName>
    </submittedName>
</protein>
<dbReference type="InterPro" id="IPR015421">
    <property type="entry name" value="PyrdxlP-dep_Trfase_major"/>
</dbReference>
<dbReference type="PANTHER" id="PTHR42790">
    <property type="entry name" value="AMINOTRANSFERASE"/>
    <property type="match status" value="1"/>
</dbReference>
<keyword evidence="4" id="KW-0808">Transferase</keyword>
<reference evidence="6" key="1">
    <citation type="submission" date="2022-06" db="EMBL/GenBank/DDBJ databases">
        <title>Genome Sequence of Candolleomyces eurysporus.</title>
        <authorList>
            <person name="Buettner E."/>
        </authorList>
    </citation>
    <scope>NUCLEOTIDE SEQUENCE</scope>
    <source>
        <strain evidence="6">VTCC 930004</strain>
    </source>
</reference>
<dbReference type="PANTHER" id="PTHR42790:SF19">
    <property type="entry name" value="KYNURENINE_ALPHA-AMINOADIPATE AMINOTRANSFERASE, MITOCHONDRIAL"/>
    <property type="match status" value="1"/>
</dbReference>